<dbReference type="SUPFAM" id="SSF56281">
    <property type="entry name" value="Metallo-hydrolase/oxidoreductase"/>
    <property type="match status" value="1"/>
</dbReference>
<reference evidence="1" key="1">
    <citation type="submission" date="2015-10" db="EMBL/GenBank/DDBJ databases">
        <authorList>
            <person name="Gilbert D.G."/>
        </authorList>
    </citation>
    <scope>NUCLEOTIDE SEQUENCE</scope>
</reference>
<name>A0A160V9W3_9ZZZZ</name>
<sequence>MCSDNYLNIAAADQQCAKNSDGREVIRWTVVQPCQQVKLGPATTAYCFPADHISGAVGWREDTSGMGVVFSGDTRFNNEIDLVKRHYE</sequence>
<dbReference type="Gene3D" id="3.60.15.10">
    <property type="entry name" value="Ribonuclease Z/Hydroxyacylglutathione hydrolase-like"/>
    <property type="match status" value="1"/>
</dbReference>
<gene>
    <name evidence="1" type="ORF">MGWOODY_Clf670</name>
</gene>
<accession>A0A160V9W3</accession>
<proteinExistence type="predicted"/>
<evidence type="ECO:0000313" key="1">
    <source>
        <dbReference type="EMBL" id="CUV02906.1"/>
    </source>
</evidence>
<dbReference type="AlphaFoldDB" id="A0A160V9W3"/>
<dbReference type="EMBL" id="FAXA01000332">
    <property type="protein sequence ID" value="CUV02906.1"/>
    <property type="molecule type" value="Genomic_DNA"/>
</dbReference>
<protein>
    <submittedName>
        <fullName evidence="1">Uncharacterized protein</fullName>
    </submittedName>
</protein>
<dbReference type="InterPro" id="IPR036866">
    <property type="entry name" value="RibonucZ/Hydroxyglut_hydro"/>
</dbReference>
<organism evidence="1">
    <name type="scientific">hydrothermal vent metagenome</name>
    <dbReference type="NCBI Taxonomy" id="652676"/>
    <lineage>
        <taxon>unclassified sequences</taxon>
        <taxon>metagenomes</taxon>
        <taxon>ecological metagenomes</taxon>
    </lineage>
</organism>